<name>A0A383AE72_9ZZZZ</name>
<reference evidence="1" key="1">
    <citation type="submission" date="2018-05" db="EMBL/GenBank/DDBJ databases">
        <authorList>
            <person name="Lanie J.A."/>
            <person name="Ng W.-L."/>
            <person name="Kazmierczak K.M."/>
            <person name="Andrzejewski T.M."/>
            <person name="Davidsen T.M."/>
            <person name="Wayne K.J."/>
            <person name="Tettelin H."/>
            <person name="Glass J.I."/>
            <person name="Rusch D."/>
            <person name="Podicherti R."/>
            <person name="Tsui H.-C.T."/>
            <person name="Winkler M.E."/>
        </authorList>
    </citation>
    <scope>NUCLEOTIDE SEQUENCE</scope>
</reference>
<dbReference type="EMBL" id="UINC01191368">
    <property type="protein sequence ID" value="SVE05984.1"/>
    <property type="molecule type" value="Genomic_DNA"/>
</dbReference>
<feature type="non-terminal residue" evidence="1">
    <location>
        <position position="61"/>
    </location>
</feature>
<dbReference type="SUPFAM" id="SSF56176">
    <property type="entry name" value="FAD-binding/transporter-associated domain-like"/>
    <property type="match status" value="1"/>
</dbReference>
<accession>A0A383AE72</accession>
<dbReference type="InterPro" id="IPR036318">
    <property type="entry name" value="FAD-bd_PCMH-like_sf"/>
</dbReference>
<proteinExistence type="predicted"/>
<dbReference type="Gene3D" id="3.30.43.10">
    <property type="entry name" value="Uridine Diphospho-n-acetylenolpyruvylglucosamine Reductase, domain 2"/>
    <property type="match status" value="1"/>
</dbReference>
<gene>
    <name evidence="1" type="ORF">METZ01_LOCUS458838</name>
</gene>
<organism evidence="1">
    <name type="scientific">marine metagenome</name>
    <dbReference type="NCBI Taxonomy" id="408172"/>
    <lineage>
        <taxon>unclassified sequences</taxon>
        <taxon>metagenomes</taxon>
        <taxon>ecological metagenomes</taxon>
    </lineage>
</organism>
<evidence type="ECO:0000313" key="1">
    <source>
        <dbReference type="EMBL" id="SVE05984.1"/>
    </source>
</evidence>
<dbReference type="InterPro" id="IPR016167">
    <property type="entry name" value="FAD-bd_PCMH_sub1"/>
</dbReference>
<sequence>MIIGAGSNLLIRDKGFKGLIIKLGKSFNKLSIEDNKIVTGSGILDINLAKFAHSNSIMNFE</sequence>
<evidence type="ECO:0008006" key="2">
    <source>
        <dbReference type="Google" id="ProtNLM"/>
    </source>
</evidence>
<dbReference type="AlphaFoldDB" id="A0A383AE72"/>
<dbReference type="GO" id="GO:0050660">
    <property type="term" value="F:flavin adenine dinucleotide binding"/>
    <property type="evidence" value="ECO:0007669"/>
    <property type="project" value="InterPro"/>
</dbReference>
<protein>
    <recommendedName>
        <fullName evidence="2">FAD linked oxidase N-terminal domain-containing protein</fullName>
    </recommendedName>
</protein>